<organism evidence="3 4">
    <name type="scientific">Orchesella dallaii</name>
    <dbReference type="NCBI Taxonomy" id="48710"/>
    <lineage>
        <taxon>Eukaryota</taxon>
        <taxon>Metazoa</taxon>
        <taxon>Ecdysozoa</taxon>
        <taxon>Arthropoda</taxon>
        <taxon>Hexapoda</taxon>
        <taxon>Collembola</taxon>
        <taxon>Entomobryomorpha</taxon>
        <taxon>Entomobryoidea</taxon>
        <taxon>Orchesellidae</taxon>
        <taxon>Orchesellinae</taxon>
        <taxon>Orchesella</taxon>
    </lineage>
</organism>
<dbReference type="PROSITE" id="PS50157">
    <property type="entry name" value="ZINC_FINGER_C2H2_2"/>
    <property type="match status" value="1"/>
</dbReference>
<proteinExistence type="predicted"/>
<keyword evidence="4" id="KW-1185">Reference proteome</keyword>
<gene>
    <name evidence="3" type="ORF">ODALV1_LOCUS15442</name>
</gene>
<keyword evidence="1" id="KW-0862">Zinc</keyword>
<dbReference type="InterPro" id="IPR036236">
    <property type="entry name" value="Znf_C2H2_sf"/>
</dbReference>
<keyword evidence="1" id="KW-0863">Zinc-finger</keyword>
<name>A0ABP1QYQ7_9HEXA</name>
<evidence type="ECO:0000313" key="3">
    <source>
        <dbReference type="EMBL" id="CAL8111980.1"/>
    </source>
</evidence>
<sequence length="113" mass="12710">MSDLRITEKNEDDPDFDVEILSPLPAARLPVTSAEQDDNLDSSTTLLLREVFSLSAESSHFAGGVRGTMRGFVESSMDERPVCQLCGKAFKNRNTLANHKSVYHRDEIRKLRQ</sequence>
<dbReference type="SUPFAM" id="SSF57667">
    <property type="entry name" value="beta-beta-alpha zinc fingers"/>
    <property type="match status" value="1"/>
</dbReference>
<dbReference type="PROSITE" id="PS00028">
    <property type="entry name" value="ZINC_FINGER_C2H2_1"/>
    <property type="match status" value="1"/>
</dbReference>
<accession>A0ABP1QYQ7</accession>
<feature type="domain" description="C2H2-type" evidence="2">
    <location>
        <begin position="81"/>
        <end position="109"/>
    </location>
</feature>
<evidence type="ECO:0000259" key="2">
    <source>
        <dbReference type="PROSITE" id="PS50157"/>
    </source>
</evidence>
<protein>
    <recommendedName>
        <fullName evidence="2">C2H2-type domain-containing protein</fullName>
    </recommendedName>
</protein>
<keyword evidence="1" id="KW-0479">Metal-binding</keyword>
<evidence type="ECO:0000256" key="1">
    <source>
        <dbReference type="PROSITE-ProRule" id="PRU00042"/>
    </source>
</evidence>
<dbReference type="InterPro" id="IPR013087">
    <property type="entry name" value="Znf_C2H2_type"/>
</dbReference>
<evidence type="ECO:0000313" key="4">
    <source>
        <dbReference type="Proteomes" id="UP001642540"/>
    </source>
</evidence>
<reference evidence="3 4" key="1">
    <citation type="submission" date="2024-08" db="EMBL/GenBank/DDBJ databases">
        <authorList>
            <person name="Cucini C."/>
            <person name="Frati F."/>
        </authorList>
    </citation>
    <scope>NUCLEOTIDE SEQUENCE [LARGE SCALE GENOMIC DNA]</scope>
</reference>
<comment type="caution">
    <text evidence="3">The sequence shown here is derived from an EMBL/GenBank/DDBJ whole genome shotgun (WGS) entry which is preliminary data.</text>
</comment>
<dbReference type="Proteomes" id="UP001642540">
    <property type="component" value="Unassembled WGS sequence"/>
</dbReference>
<dbReference type="EMBL" id="CAXLJM020000046">
    <property type="protein sequence ID" value="CAL8111980.1"/>
    <property type="molecule type" value="Genomic_DNA"/>
</dbReference>